<feature type="transmembrane region" description="Helical" evidence="5">
    <location>
        <begin position="124"/>
        <end position="150"/>
    </location>
</feature>
<sequence length="168" mass="18450">MTFAAFVLALVTMQRLGELVLARHNTRRLRAMGAVEVGADHYPLMISMHAAWLVSLWLLGSDQEVDPWLLSGFVLLQGLRWWVLATLGPRWTTRIIILPGAPLVTDGPYRYISHPNYLVVTAEIALLPLALHLPLMALIFSGLNAAVLFIRIRAESEALSGVSGGQTA</sequence>
<comment type="subcellular location">
    <subcellularLocation>
        <location evidence="1">Membrane</location>
        <topology evidence="1">Multi-pass membrane protein</topology>
    </subcellularLocation>
</comment>
<evidence type="ECO:0000256" key="2">
    <source>
        <dbReference type="ARBA" id="ARBA00022692"/>
    </source>
</evidence>
<evidence type="ECO:0000313" key="6">
    <source>
        <dbReference type="EMBL" id="BAM86183.1"/>
    </source>
</evidence>
<name>M4YZZ0_9BRAD</name>
<dbReference type="Proteomes" id="UP000011841">
    <property type="component" value="Chromosome"/>
</dbReference>
<dbReference type="HOGENOM" id="CLU_102515_0_0_5"/>
<dbReference type="eggNOG" id="COG1755">
    <property type="taxonomic scope" value="Bacteria"/>
</dbReference>
<keyword evidence="6" id="KW-0489">Methyltransferase</keyword>
<dbReference type="GO" id="GO:0016020">
    <property type="term" value="C:membrane"/>
    <property type="evidence" value="ECO:0007669"/>
    <property type="project" value="UniProtKB-SubCell"/>
</dbReference>
<dbReference type="InterPro" id="IPR007269">
    <property type="entry name" value="ICMT_MeTrfase"/>
</dbReference>
<dbReference type="STRING" id="1245469.S58_01640"/>
<gene>
    <name evidence="6" type="ORF">S58_01640</name>
</gene>
<dbReference type="GO" id="GO:0004671">
    <property type="term" value="F:protein C-terminal S-isoprenylcysteine carboxyl O-methyltransferase activity"/>
    <property type="evidence" value="ECO:0007669"/>
    <property type="project" value="InterPro"/>
</dbReference>
<keyword evidence="6" id="KW-0808">Transferase</keyword>
<protein>
    <submittedName>
        <fullName evidence="6">Isoprenylcysteine carboxyl methyltransferase domain-containing protein</fullName>
    </submittedName>
</protein>
<keyword evidence="3 5" id="KW-1133">Transmembrane helix</keyword>
<dbReference type="KEGG" id="aol:S58_01640"/>
<proteinExistence type="predicted"/>
<dbReference type="AlphaFoldDB" id="M4YZZ0"/>
<keyword evidence="2 5" id="KW-0812">Transmembrane</keyword>
<keyword evidence="7" id="KW-1185">Reference proteome</keyword>
<evidence type="ECO:0000256" key="1">
    <source>
        <dbReference type="ARBA" id="ARBA00004141"/>
    </source>
</evidence>
<accession>M4YZZ0</accession>
<dbReference type="EMBL" id="AP012603">
    <property type="protein sequence ID" value="BAM86183.1"/>
    <property type="molecule type" value="Genomic_DNA"/>
</dbReference>
<keyword evidence="4 5" id="KW-0472">Membrane</keyword>
<dbReference type="Gene3D" id="1.20.120.1630">
    <property type="match status" value="1"/>
</dbReference>
<dbReference type="Pfam" id="PF04140">
    <property type="entry name" value="ICMT"/>
    <property type="match status" value="1"/>
</dbReference>
<dbReference type="GeneID" id="301814183"/>
<reference evidence="6 7" key="1">
    <citation type="journal article" date="2013" name="Appl. Environ. Microbiol.">
        <title>Genome analysis suggests that the soil oligotrophic bacterium Agromonas oligotrophica (Bradyrhizobium oligotrophicum) is a nitrogen-fixing symbiont of Aeschynomene indica.</title>
        <authorList>
            <person name="Okubo T."/>
            <person name="Fukushima S."/>
            <person name="Itakura M."/>
            <person name="Oshima K."/>
            <person name="Longtonglang A."/>
            <person name="Teaumroong N."/>
            <person name="Mitsui H."/>
            <person name="Hattori M."/>
            <person name="Hattori R."/>
            <person name="Hattori T."/>
            <person name="Minamisawa K."/>
        </authorList>
    </citation>
    <scope>NUCLEOTIDE SEQUENCE [LARGE SCALE GENOMIC DNA]</scope>
    <source>
        <strain evidence="6 7">S58</strain>
    </source>
</reference>
<dbReference type="GO" id="GO:0032259">
    <property type="term" value="P:methylation"/>
    <property type="evidence" value="ECO:0007669"/>
    <property type="project" value="UniProtKB-KW"/>
</dbReference>
<dbReference type="RefSeq" id="WP_015663323.1">
    <property type="nucleotide sequence ID" value="NC_020453.1"/>
</dbReference>
<organism evidence="6 7">
    <name type="scientific">Bradyrhizobium oligotrophicum S58</name>
    <dbReference type="NCBI Taxonomy" id="1245469"/>
    <lineage>
        <taxon>Bacteria</taxon>
        <taxon>Pseudomonadati</taxon>
        <taxon>Pseudomonadota</taxon>
        <taxon>Alphaproteobacteria</taxon>
        <taxon>Hyphomicrobiales</taxon>
        <taxon>Nitrobacteraceae</taxon>
        <taxon>Bradyrhizobium</taxon>
    </lineage>
</organism>
<dbReference type="PATRIC" id="fig|1245469.3.peg.168"/>
<evidence type="ECO:0000313" key="7">
    <source>
        <dbReference type="Proteomes" id="UP000011841"/>
    </source>
</evidence>
<evidence type="ECO:0000256" key="5">
    <source>
        <dbReference type="SAM" id="Phobius"/>
    </source>
</evidence>
<evidence type="ECO:0000256" key="3">
    <source>
        <dbReference type="ARBA" id="ARBA00022989"/>
    </source>
</evidence>
<evidence type="ECO:0000256" key="4">
    <source>
        <dbReference type="ARBA" id="ARBA00023136"/>
    </source>
</evidence>